<dbReference type="Gene3D" id="3.40.50.410">
    <property type="entry name" value="von Willebrand factor, type A domain"/>
    <property type="match status" value="1"/>
</dbReference>
<reference evidence="2 3" key="1">
    <citation type="submission" date="2020-01" db="EMBL/GenBank/DDBJ databases">
        <title>Patterns of diversity and host range of bacteriophage communities associated with bean-nodulatin bacteria.</title>
        <authorList>
            <person name="Vann Cauwenberghe J."/>
            <person name="Santamaria R.I."/>
            <person name="Bustos P."/>
            <person name="Juarez S."/>
            <person name="Gonzalez V."/>
        </authorList>
    </citation>
    <scope>NUCLEOTIDE SEQUENCE [LARGE SCALE GENOMIC DNA]</scope>
    <source>
        <strain evidence="3">RHph</strain>
    </source>
</reference>
<dbReference type="Proteomes" id="UP000655883">
    <property type="component" value="Segment"/>
</dbReference>
<evidence type="ECO:0000259" key="1">
    <source>
        <dbReference type="PROSITE" id="PS50234"/>
    </source>
</evidence>
<organism evidence="2 3">
    <name type="scientific">Rhizobium phage RHph_Y65</name>
    <dbReference type="NCBI Taxonomy" id="2509785"/>
    <lineage>
        <taxon>Viruses</taxon>
        <taxon>Duplodnaviria</taxon>
        <taxon>Heunggongvirae</taxon>
        <taxon>Uroviricota</taxon>
        <taxon>Caudoviricetes</taxon>
        <taxon>Kleczkowskaviridae</taxon>
        <taxon>Cuauhnahuacvirus</taxon>
        <taxon>Cuauhnahuacvirus Y65</taxon>
    </lineage>
</organism>
<dbReference type="InterPro" id="IPR002035">
    <property type="entry name" value="VWF_A"/>
</dbReference>
<accession>A0A7S5UYX7</accession>
<evidence type="ECO:0000313" key="2">
    <source>
        <dbReference type="EMBL" id="QIG72803.1"/>
    </source>
</evidence>
<dbReference type="EMBL" id="MN988525">
    <property type="protein sequence ID" value="QIG72803.1"/>
    <property type="molecule type" value="Genomic_DNA"/>
</dbReference>
<dbReference type="SUPFAM" id="SSF53300">
    <property type="entry name" value="vWA-like"/>
    <property type="match status" value="1"/>
</dbReference>
<sequence length="751" mass="83449">MDLNKFKVTIGGKSVNVTAFTPDTTATKAAGKTHHVLLIDRSGSMYSSISYLIDQVQNTVKLIGQDDLISILWFSGQGSKGVICQGVKGSEDITTVLNKFRSVLGTTCFSEPLAESTNVVAMYKDVVDQSVITLFTDGCPVVSWSTKEETERCLEIIKDLVDDLNVSAVNTVGYGNYYNRDFLQTLSEASDQGMFVHSSKIEQFTDVFTSAVEVASGLVLQSLDIEVSDDDADILYVGNGTSGLHKSDLSMRRLDKSRNLVFIVSENSKYDLTINGVTDHKIESMTQSSNPEFVENFLYSYADSLYYRGERQKALDIIVNNLRDKHLADLMMNAFTIDEVADVQKALNIACEFKSERYISGKCGVGYLPKKDAFCLMDLFNLFFKKDVTAYYVPFSKNVEEYQRIGRKVTDEFNLFTKSPEEVIVPLNDFVWNKDKLNLSIRILIPGTVTLNPKAAKTVGLASTYPSKIYRNHTFIKDGQLNIKTAEFLLSSDVLEVLNANKIGNRILSTDEDVGGILLNRVVVDLTKLPVINRLYIDNSDSLDDLKDIVVNISKAEASIKVAKDALATVLASNVNLTKVGAYKGLTADQITVLENHGISKDGVYGGIDNVKPKAADSDSYEVRTLEFYLKGFSSLPSIADFNKMLNGEKRVNAPGQMMIDYLKDLEFRLKAENLSLNQPNAAVRDFLNEELEELKAGLATARNHLNAVKMAKVLTHDFFHGLVADDKGNYSYGDENHTMILRNDRTVEYV</sequence>
<dbReference type="InterPro" id="IPR036465">
    <property type="entry name" value="vWFA_dom_sf"/>
</dbReference>
<keyword evidence="3" id="KW-1185">Reference proteome</keyword>
<protein>
    <submittedName>
        <fullName evidence="2">von Willebrand factor type A domain-containing protein</fullName>
    </submittedName>
</protein>
<dbReference type="CDD" id="cd00198">
    <property type="entry name" value="vWFA"/>
    <property type="match status" value="1"/>
</dbReference>
<dbReference type="PROSITE" id="PS50234">
    <property type="entry name" value="VWFA"/>
    <property type="match status" value="1"/>
</dbReference>
<proteinExistence type="predicted"/>
<gene>
    <name evidence="2" type="ORF">EVB97_245</name>
</gene>
<name>A0A7S5UYX7_9CAUD</name>
<evidence type="ECO:0000313" key="3">
    <source>
        <dbReference type="Proteomes" id="UP000655883"/>
    </source>
</evidence>
<feature type="domain" description="VWFA" evidence="1">
    <location>
        <begin position="34"/>
        <end position="212"/>
    </location>
</feature>